<dbReference type="Gene3D" id="3.40.50.150">
    <property type="entry name" value="Vaccinia Virus protein VP39"/>
    <property type="match status" value="1"/>
</dbReference>
<dbReference type="InterPro" id="IPR038576">
    <property type="entry name" value="Methyltransf_Zn-bd_dom_put_sf"/>
</dbReference>
<dbReference type="PANTHER" id="PTHR43861">
    <property type="entry name" value="TRANS-ACONITATE 2-METHYLTRANSFERASE-RELATED"/>
    <property type="match status" value="1"/>
</dbReference>
<dbReference type="Gene3D" id="6.20.50.110">
    <property type="entry name" value="Methyltransferase, zinc-binding domain"/>
    <property type="match status" value="1"/>
</dbReference>
<accession>A0A371IKM0</accession>
<dbReference type="Pfam" id="PF13489">
    <property type="entry name" value="Methyltransf_23"/>
    <property type="match status" value="1"/>
</dbReference>
<evidence type="ECO:0000259" key="1">
    <source>
        <dbReference type="Pfam" id="PF08421"/>
    </source>
</evidence>
<dbReference type="Gene3D" id="3.40.50.720">
    <property type="entry name" value="NAD(P)-binding Rossmann-like Domain"/>
    <property type="match status" value="1"/>
</dbReference>
<dbReference type="Gene3D" id="6.10.250.3100">
    <property type="match status" value="1"/>
</dbReference>
<dbReference type="RefSeq" id="WP_068912878.1">
    <property type="nucleotide sequence ID" value="NZ_MBEW02000014.1"/>
</dbReference>
<dbReference type="AlphaFoldDB" id="A0A371IKM0"/>
<proteinExistence type="predicted"/>
<keyword evidence="3" id="KW-0808">Transferase</keyword>
<keyword evidence="3" id="KW-0489">Methyltransferase</keyword>
<comment type="caution">
    <text evidence="3">The sequence shown here is derived from an EMBL/GenBank/DDBJ whole genome shotgun (WGS) entry which is preliminary data.</text>
</comment>
<sequence>MKCRFCNKELVHSLVDLGLSPISNEYIDNENLDKGQYYFPLEVMVCDECFLAQVKEYRAPENIFTNYKYFSSYSKSWLKHCKEYVEMIINRLNLSSDSLVYEIACNDGYLLQYFLPHNIPVCGIEPAENVAKIAQNKGIDVKVKFWGEETAKEISTDIGKANLIIGNNVLAHVPDLNGFVEGVNLALSDKGTATFEFPHLLQLMQYNQFDTIYQEHFSYFSFITVCKVFEKHGLEVYDVEELTTHGGSLRIYVKHKHNFDLEVSKNVGKLLDKEKTFAMEKIETYLSFSDNVKKIKRDSCELLIDLKNQQKKIMAFGAAAKGNTFLNYCGIGKEYIDFVADSNKEKQGMYLPGTRIQIVSPEKIIDEKPDYIVILPWNLKDEISSLLEYTREWGCKFITFIPKVEVF</sequence>
<evidence type="ECO:0000313" key="4">
    <source>
        <dbReference type="Proteomes" id="UP000093352"/>
    </source>
</evidence>
<gene>
    <name evidence="3" type="ORF">BBG48_007085</name>
</gene>
<dbReference type="GO" id="GO:0008168">
    <property type="term" value="F:methyltransferase activity"/>
    <property type="evidence" value="ECO:0007669"/>
    <property type="project" value="UniProtKB-KW"/>
</dbReference>
<evidence type="ECO:0000313" key="3">
    <source>
        <dbReference type="EMBL" id="RDY21035.1"/>
    </source>
</evidence>
<name>A0A371IKM0_9FIRM</name>
<dbReference type="Pfam" id="PF08484">
    <property type="entry name" value="Methyltransf_14"/>
    <property type="match status" value="1"/>
</dbReference>
<organism evidence="3 4">
    <name type="scientific">Criibacterium bergeronii</name>
    <dbReference type="NCBI Taxonomy" id="1871336"/>
    <lineage>
        <taxon>Bacteria</taxon>
        <taxon>Bacillati</taxon>
        <taxon>Bacillota</taxon>
        <taxon>Clostridia</taxon>
        <taxon>Peptostreptococcales</taxon>
        <taxon>Filifactoraceae</taxon>
        <taxon>Criibacterium</taxon>
    </lineage>
</organism>
<dbReference type="Pfam" id="PF08421">
    <property type="entry name" value="Methyltransf_13"/>
    <property type="match status" value="1"/>
</dbReference>
<dbReference type="InterPro" id="IPR013691">
    <property type="entry name" value="MeTrfase_14"/>
</dbReference>
<feature type="domain" description="C-methyltransferase" evidence="2">
    <location>
        <begin position="244"/>
        <end position="402"/>
    </location>
</feature>
<dbReference type="Proteomes" id="UP000093352">
    <property type="component" value="Unassembled WGS sequence"/>
</dbReference>
<dbReference type="STRING" id="1871336.BBG48_09355"/>
<keyword evidence="4" id="KW-1185">Reference proteome</keyword>
<dbReference type="PANTHER" id="PTHR43861:SF5">
    <property type="entry name" value="BLL5978 PROTEIN"/>
    <property type="match status" value="1"/>
</dbReference>
<reference evidence="3 4" key="1">
    <citation type="journal article" date="2016" name="Genome Announc.">
        <title>Draft Genome Sequence of Criibacterium bergeronii gen. nov., sp. nov., Strain CCRI-22567T, Isolated from a Vaginal Sample from a Woman with Bacterial Vaginosis.</title>
        <authorList>
            <person name="Maheux A.F."/>
            <person name="Berube E."/>
            <person name="Boudreau D.K."/>
            <person name="Raymond F."/>
            <person name="Corbeil J."/>
            <person name="Roy P.H."/>
            <person name="Boissinot M."/>
            <person name="Omar R.F."/>
        </authorList>
    </citation>
    <scope>NUCLEOTIDE SEQUENCE [LARGE SCALE GENOMIC DNA]</scope>
    <source>
        <strain evidence="3 4">CCRI-22567</strain>
    </source>
</reference>
<dbReference type="SUPFAM" id="SSF53335">
    <property type="entry name" value="S-adenosyl-L-methionine-dependent methyltransferases"/>
    <property type="match status" value="1"/>
</dbReference>
<dbReference type="EMBL" id="MBEW02000014">
    <property type="protein sequence ID" value="RDY21035.1"/>
    <property type="molecule type" value="Genomic_DNA"/>
</dbReference>
<evidence type="ECO:0000259" key="2">
    <source>
        <dbReference type="Pfam" id="PF08484"/>
    </source>
</evidence>
<dbReference type="InterPro" id="IPR013630">
    <property type="entry name" value="Methyltransf_Zn-bd_dom_put"/>
</dbReference>
<protein>
    <submittedName>
        <fullName evidence="3">Class I SAM-dependent methyltransferase</fullName>
    </submittedName>
</protein>
<dbReference type="InterPro" id="IPR029063">
    <property type="entry name" value="SAM-dependent_MTases_sf"/>
</dbReference>
<dbReference type="GO" id="GO:0032259">
    <property type="term" value="P:methylation"/>
    <property type="evidence" value="ECO:0007669"/>
    <property type="project" value="UniProtKB-KW"/>
</dbReference>
<feature type="domain" description="Methyltransferase putative zinc binding" evidence="1">
    <location>
        <begin position="3"/>
        <end position="64"/>
    </location>
</feature>